<dbReference type="Proteomes" id="UP000187323">
    <property type="component" value="Unassembled WGS sequence"/>
</dbReference>
<dbReference type="RefSeq" id="WP_076136903.1">
    <property type="nucleotide sequence ID" value="NZ_MPTO01000020.1"/>
</dbReference>
<proteinExistence type="predicted"/>
<evidence type="ECO:0000313" key="1">
    <source>
        <dbReference type="EMBL" id="OME16056.1"/>
    </source>
</evidence>
<protein>
    <submittedName>
        <fullName evidence="1">Uncharacterized protein</fullName>
    </submittedName>
</protein>
<sequence>MELLSPLEQVSPIELLNPKELLNPLKQVSPIELLNPEELLNPMKLLSPKEPPSPIELLNPAIGGFNPLDVGAPEHPHDLQDTLLSCRLYCPILPADY</sequence>
<dbReference type="EMBL" id="MPTO01000020">
    <property type="protein sequence ID" value="OME16056.1"/>
    <property type="molecule type" value="Genomic_DNA"/>
</dbReference>
<reference evidence="1 2" key="1">
    <citation type="submission" date="2016-10" db="EMBL/GenBank/DDBJ databases">
        <title>Paenibacillus species isolates.</title>
        <authorList>
            <person name="Beno S.M."/>
        </authorList>
    </citation>
    <scope>NUCLEOTIDE SEQUENCE [LARGE SCALE GENOMIC DNA]</scope>
    <source>
        <strain evidence="1 2">FSL H7-0918</strain>
    </source>
</reference>
<comment type="caution">
    <text evidence="1">The sequence shown here is derived from an EMBL/GenBank/DDBJ whole genome shotgun (WGS) entry which is preliminary data.</text>
</comment>
<gene>
    <name evidence="1" type="ORF">BSK47_20895</name>
</gene>
<evidence type="ECO:0000313" key="2">
    <source>
        <dbReference type="Proteomes" id="UP000187323"/>
    </source>
</evidence>
<name>A0AB36J8G7_9BACL</name>
<dbReference type="AlphaFoldDB" id="A0AB36J8G7"/>
<accession>A0AB36J8G7</accession>
<organism evidence="1 2">
    <name type="scientific">Paenibacillus odorifer</name>
    <dbReference type="NCBI Taxonomy" id="189426"/>
    <lineage>
        <taxon>Bacteria</taxon>
        <taxon>Bacillati</taxon>
        <taxon>Bacillota</taxon>
        <taxon>Bacilli</taxon>
        <taxon>Bacillales</taxon>
        <taxon>Paenibacillaceae</taxon>
        <taxon>Paenibacillus</taxon>
    </lineage>
</organism>